<dbReference type="Proteomes" id="UP000515125">
    <property type="component" value="Unplaced"/>
</dbReference>
<dbReference type="Pfam" id="PF18590">
    <property type="entry name" value="IMP2_N"/>
    <property type="match status" value="1"/>
</dbReference>
<dbReference type="InterPro" id="IPR040955">
    <property type="entry name" value="IMP2_N"/>
</dbReference>
<dbReference type="RefSeq" id="XP_026190570.1">
    <property type="nucleotide sequence ID" value="XM_026334785.1"/>
</dbReference>
<name>A0A6P6RTX6_9EIME</name>
<dbReference type="AlphaFoldDB" id="A0A6P6RTX6"/>
<feature type="domain" description="Immune mapped protein 2 N-terminal" evidence="2">
    <location>
        <begin position="139"/>
        <end position="239"/>
    </location>
</feature>
<feature type="compositionally biased region" description="Basic and acidic residues" evidence="1">
    <location>
        <begin position="60"/>
        <end position="75"/>
    </location>
</feature>
<feature type="region of interest" description="Disordered" evidence="1">
    <location>
        <begin position="350"/>
        <end position="369"/>
    </location>
</feature>
<evidence type="ECO:0000313" key="4">
    <source>
        <dbReference type="RefSeq" id="XP_026190570.1"/>
    </source>
</evidence>
<sequence>MGAACSRPAAKSLGGPAPEEKRALGGKAEETLEDVKNAASERAENIKVAAESLDCVKEGITKSPEVEDLKNRAAEAADAAPPKVVLKEDEAMPGGSQQGSKLLLSHADQQLLDAAKQQVAAKTATASTSASAPPANSPLAYLFFASSLNEGSLIQLWAPSPMTPEQMKEKQYVLLASLIPARHKKVTKNKLTVNGGITCFQQEILYKWDIWSKAQRQPYYQGWVKFLKAADEMEATVRIHVFDKPAPSARVFVLHTGPIENKVIPITEEQDLKISVFSFVSVVPPPSTYKPGTNITPKRFGDLATESGGAYIQLSRRGGDAVFDEADVVKWLAAEGLELQQGGGITLDATGTYERRSDKKGGNVPATPT</sequence>
<dbReference type="GeneID" id="34620157"/>
<feature type="region of interest" description="Disordered" evidence="1">
    <location>
        <begin position="1"/>
        <end position="29"/>
    </location>
</feature>
<accession>A0A6P6RTX6</accession>
<reference evidence="4" key="1">
    <citation type="submission" date="2025-08" db="UniProtKB">
        <authorList>
            <consortium name="RefSeq"/>
        </authorList>
    </citation>
    <scope>IDENTIFICATION</scope>
</reference>
<feature type="compositionally biased region" description="Basic and acidic residues" evidence="1">
    <location>
        <begin position="18"/>
        <end position="29"/>
    </location>
</feature>
<dbReference type="OrthoDB" id="347203at2759"/>
<keyword evidence="3" id="KW-1185">Reference proteome</keyword>
<evidence type="ECO:0000259" key="2">
    <source>
        <dbReference type="Pfam" id="PF18590"/>
    </source>
</evidence>
<evidence type="ECO:0000313" key="3">
    <source>
        <dbReference type="Proteomes" id="UP000515125"/>
    </source>
</evidence>
<protein>
    <submittedName>
        <fullName evidence="4">Uncharacterized protein LOC34620157</fullName>
    </submittedName>
</protein>
<evidence type="ECO:0000256" key="1">
    <source>
        <dbReference type="SAM" id="MobiDB-lite"/>
    </source>
</evidence>
<proteinExistence type="predicted"/>
<gene>
    <name evidence="4" type="primary">LOC34620157</name>
</gene>
<feature type="region of interest" description="Disordered" evidence="1">
    <location>
        <begin position="60"/>
        <end position="81"/>
    </location>
</feature>
<organism evidence="3 4">
    <name type="scientific">Cyclospora cayetanensis</name>
    <dbReference type="NCBI Taxonomy" id="88456"/>
    <lineage>
        <taxon>Eukaryota</taxon>
        <taxon>Sar</taxon>
        <taxon>Alveolata</taxon>
        <taxon>Apicomplexa</taxon>
        <taxon>Conoidasida</taxon>
        <taxon>Coccidia</taxon>
        <taxon>Eucoccidiorida</taxon>
        <taxon>Eimeriorina</taxon>
        <taxon>Eimeriidae</taxon>
        <taxon>Cyclospora</taxon>
    </lineage>
</organism>